<dbReference type="PANTHER" id="PTHR42643">
    <property type="entry name" value="IONOTROPIC RECEPTOR 20A-RELATED"/>
    <property type="match status" value="1"/>
</dbReference>
<evidence type="ECO:0000313" key="10">
    <source>
        <dbReference type="Proteomes" id="UP000192578"/>
    </source>
</evidence>
<accession>A0A1W0X0H1</accession>
<keyword evidence="4 8" id="KW-1133">Transmembrane helix</keyword>
<evidence type="ECO:0000256" key="8">
    <source>
        <dbReference type="SAM" id="Phobius"/>
    </source>
</evidence>
<feature type="transmembrane region" description="Helical" evidence="8">
    <location>
        <begin position="444"/>
        <end position="464"/>
    </location>
</feature>
<reference evidence="10" key="1">
    <citation type="submission" date="2017-01" db="EMBL/GenBank/DDBJ databases">
        <title>Comparative genomics of anhydrobiosis in the tardigrade Hypsibius dujardini.</title>
        <authorList>
            <person name="Yoshida Y."/>
            <person name="Koutsovoulos G."/>
            <person name="Laetsch D."/>
            <person name="Stevens L."/>
            <person name="Kumar S."/>
            <person name="Horikawa D."/>
            <person name="Ishino K."/>
            <person name="Komine S."/>
            <person name="Tomita M."/>
            <person name="Blaxter M."/>
            <person name="Arakawa K."/>
        </authorList>
    </citation>
    <scope>NUCLEOTIDE SEQUENCE [LARGE SCALE GENOMIC DNA]</scope>
    <source>
        <strain evidence="10">Z151</strain>
    </source>
</reference>
<organism evidence="9 10">
    <name type="scientific">Hypsibius exemplaris</name>
    <name type="common">Freshwater tardigrade</name>
    <dbReference type="NCBI Taxonomy" id="2072580"/>
    <lineage>
        <taxon>Eukaryota</taxon>
        <taxon>Metazoa</taxon>
        <taxon>Ecdysozoa</taxon>
        <taxon>Tardigrada</taxon>
        <taxon>Eutardigrada</taxon>
        <taxon>Parachela</taxon>
        <taxon>Hypsibioidea</taxon>
        <taxon>Hypsibiidae</taxon>
        <taxon>Hypsibius</taxon>
    </lineage>
</organism>
<name>A0A1W0X0H1_HYPEX</name>
<evidence type="ECO:0000256" key="2">
    <source>
        <dbReference type="ARBA" id="ARBA00022475"/>
    </source>
</evidence>
<gene>
    <name evidence="9" type="ORF">BV898_05028</name>
</gene>
<dbReference type="InterPro" id="IPR052192">
    <property type="entry name" value="Insect_Ionotropic_Sensory_Rcpt"/>
</dbReference>
<dbReference type="SUPFAM" id="SSF53850">
    <property type="entry name" value="Periplasmic binding protein-like II"/>
    <property type="match status" value="1"/>
</dbReference>
<evidence type="ECO:0000256" key="1">
    <source>
        <dbReference type="ARBA" id="ARBA00004651"/>
    </source>
</evidence>
<keyword evidence="7" id="KW-0325">Glycoprotein</keyword>
<evidence type="ECO:0000256" key="3">
    <source>
        <dbReference type="ARBA" id="ARBA00022692"/>
    </source>
</evidence>
<keyword evidence="2" id="KW-1003">Cell membrane</keyword>
<keyword evidence="5 8" id="KW-0472">Membrane</keyword>
<evidence type="ECO:0000256" key="7">
    <source>
        <dbReference type="ARBA" id="ARBA00023180"/>
    </source>
</evidence>
<comment type="subcellular location">
    <subcellularLocation>
        <location evidence="1">Cell membrane</location>
        <topology evidence="1">Multi-pass membrane protein</topology>
    </subcellularLocation>
</comment>
<keyword evidence="10" id="KW-1185">Reference proteome</keyword>
<sequence length="485" mass="54766">MSAGNTMYAAEWKEIWGASGGEYNCTTITFDVGSLHSTGARDVFVATNLQEVYIMGQAFENNLCARIKPEHPFETVWGGVWVLTLMNICRNLNLRCKIYQAEENGNSIGDSVVLRDLLAGSADIGMTPLLITNTRMQSNNFSVISAPEHSRYSLLMHRNFLSNHELTRDQVFLATFEPHVWVLLLLLLSLSCATLIMATKLRRLYYERDGSWRRIVLDVPMGLLTTSFPGDVITIRETLPSTVCLIVTSLLFSVLLTNTFTARIPLQLTATDPPTPPFTIISQVLQSDFKVYGSAAVRETFMASKDSDVRLLGERTIESPNSLTFYTDMANNTEERAVYLVRRENYATLANFSCDYVEVISGLSEALSSVFWFRKQDNQLATDFKRRFLRSIQNGKIRQDIGYYDKQYLAALFRPRNIQPEKCLPRPLPVKATIGRRALRMPDMGLPFIGLIVAGAVGCFLTIFERVSFNRSLNKPKRISPLERL</sequence>
<evidence type="ECO:0000256" key="5">
    <source>
        <dbReference type="ARBA" id="ARBA00023136"/>
    </source>
</evidence>
<dbReference type="PANTHER" id="PTHR42643:SF35">
    <property type="entry name" value="IONOTROPIC RECEPTOR 68A, ISOFORM A"/>
    <property type="match status" value="1"/>
</dbReference>
<dbReference type="EMBL" id="MTYJ01000026">
    <property type="protein sequence ID" value="OQV20953.1"/>
    <property type="molecule type" value="Genomic_DNA"/>
</dbReference>
<evidence type="ECO:0008006" key="11">
    <source>
        <dbReference type="Google" id="ProtNLM"/>
    </source>
</evidence>
<evidence type="ECO:0000313" key="9">
    <source>
        <dbReference type="EMBL" id="OQV20953.1"/>
    </source>
</evidence>
<proteinExistence type="predicted"/>
<keyword evidence="6" id="KW-0675">Receptor</keyword>
<dbReference type="Proteomes" id="UP000192578">
    <property type="component" value="Unassembled WGS sequence"/>
</dbReference>
<protein>
    <recommendedName>
        <fullName evidence="11">Ionotropic glutamate receptor C-terminal domain-containing protein</fullName>
    </recommendedName>
</protein>
<comment type="caution">
    <text evidence="9">The sequence shown here is derived from an EMBL/GenBank/DDBJ whole genome shotgun (WGS) entry which is preliminary data.</text>
</comment>
<dbReference type="GO" id="GO:0005886">
    <property type="term" value="C:plasma membrane"/>
    <property type="evidence" value="ECO:0007669"/>
    <property type="project" value="UniProtKB-SubCell"/>
</dbReference>
<keyword evidence="3 8" id="KW-0812">Transmembrane</keyword>
<dbReference type="OrthoDB" id="10203311at2759"/>
<feature type="transmembrane region" description="Helical" evidence="8">
    <location>
        <begin position="180"/>
        <end position="198"/>
    </location>
</feature>
<evidence type="ECO:0000256" key="6">
    <source>
        <dbReference type="ARBA" id="ARBA00023170"/>
    </source>
</evidence>
<evidence type="ECO:0000256" key="4">
    <source>
        <dbReference type="ARBA" id="ARBA00022989"/>
    </source>
</evidence>
<dbReference type="AlphaFoldDB" id="A0A1W0X0H1"/>